<gene>
    <name evidence="2" type="ORF">PVAP13_5KG705100</name>
</gene>
<evidence type="ECO:0000313" key="3">
    <source>
        <dbReference type="Proteomes" id="UP000823388"/>
    </source>
</evidence>
<proteinExistence type="predicted"/>
<dbReference type="PANTHER" id="PTHR34145">
    <property type="entry name" value="OS02G0105600 PROTEIN"/>
    <property type="match status" value="1"/>
</dbReference>
<dbReference type="Pfam" id="PF00646">
    <property type="entry name" value="F-box"/>
    <property type="match status" value="1"/>
</dbReference>
<dbReference type="InterPro" id="IPR032675">
    <property type="entry name" value="LRR_dom_sf"/>
</dbReference>
<keyword evidence="3" id="KW-1185">Reference proteome</keyword>
<dbReference type="PROSITE" id="PS50181">
    <property type="entry name" value="FBOX"/>
    <property type="match status" value="1"/>
</dbReference>
<dbReference type="InterPro" id="IPR001810">
    <property type="entry name" value="F-box_dom"/>
</dbReference>
<dbReference type="AlphaFoldDB" id="A0A8T0SZE7"/>
<dbReference type="SUPFAM" id="SSF52047">
    <property type="entry name" value="RNI-like"/>
    <property type="match status" value="1"/>
</dbReference>
<comment type="caution">
    <text evidence="2">The sequence shown here is derived from an EMBL/GenBank/DDBJ whole genome shotgun (WGS) entry which is preliminary data.</text>
</comment>
<evidence type="ECO:0000259" key="1">
    <source>
        <dbReference type="PROSITE" id="PS50181"/>
    </source>
</evidence>
<dbReference type="SUPFAM" id="SSF81383">
    <property type="entry name" value="F-box domain"/>
    <property type="match status" value="1"/>
</dbReference>
<name>A0A8T0SZE7_PANVG</name>
<dbReference type="InterPro" id="IPR036047">
    <property type="entry name" value="F-box-like_dom_sf"/>
</dbReference>
<organism evidence="2 3">
    <name type="scientific">Panicum virgatum</name>
    <name type="common">Blackwell switchgrass</name>
    <dbReference type="NCBI Taxonomy" id="38727"/>
    <lineage>
        <taxon>Eukaryota</taxon>
        <taxon>Viridiplantae</taxon>
        <taxon>Streptophyta</taxon>
        <taxon>Embryophyta</taxon>
        <taxon>Tracheophyta</taxon>
        <taxon>Spermatophyta</taxon>
        <taxon>Magnoliopsida</taxon>
        <taxon>Liliopsida</taxon>
        <taxon>Poales</taxon>
        <taxon>Poaceae</taxon>
        <taxon>PACMAD clade</taxon>
        <taxon>Panicoideae</taxon>
        <taxon>Panicodae</taxon>
        <taxon>Paniceae</taxon>
        <taxon>Panicinae</taxon>
        <taxon>Panicum</taxon>
        <taxon>Panicum sect. Hiantes</taxon>
    </lineage>
</organism>
<dbReference type="Pfam" id="PF23622">
    <property type="entry name" value="LRR_At1g61320_AtMIF1"/>
    <property type="match status" value="1"/>
</dbReference>
<dbReference type="Proteomes" id="UP000823388">
    <property type="component" value="Chromosome 5K"/>
</dbReference>
<reference evidence="2" key="1">
    <citation type="submission" date="2020-05" db="EMBL/GenBank/DDBJ databases">
        <title>WGS assembly of Panicum virgatum.</title>
        <authorList>
            <person name="Lovell J.T."/>
            <person name="Jenkins J."/>
            <person name="Shu S."/>
            <person name="Juenger T.E."/>
            <person name="Schmutz J."/>
        </authorList>
    </citation>
    <scope>NUCLEOTIDE SEQUENCE</scope>
    <source>
        <strain evidence="2">AP13</strain>
    </source>
</reference>
<protein>
    <recommendedName>
        <fullName evidence="1">F-box domain-containing protein</fullName>
    </recommendedName>
</protein>
<dbReference type="InterPro" id="IPR053772">
    <property type="entry name" value="At1g61320/At1g61330-like"/>
</dbReference>
<accession>A0A8T0SZE7</accession>
<feature type="domain" description="F-box" evidence="1">
    <location>
        <begin position="23"/>
        <end position="67"/>
    </location>
</feature>
<dbReference type="InterPro" id="IPR055357">
    <property type="entry name" value="LRR_At1g61320_AtMIF1"/>
</dbReference>
<sequence length="485" mass="54632">MQRVDERGVRREAVGADCGCGSTDRISALPDELRQRILTRLAFKDAIRTGVLARGWRDLWKSRWPHRASVKVRLSSRDAPRRELDALARKPRPRRRLDRFSLVVSNCKLKTSELRGFTDYAAECRVEDLHVEVRNGTRVEGKLNFPLSSPLLARLSLRRIGVISSLYYKGAQPFHALEVIRLHSVSITEVGFKNMMALCPSLLTLNLRACDCDCFFYRPRKRRSLVMPPNLRTVTVAYCRGCASLNLVPVPSLRSFCYSVNFVVAPFFLPSDAALGDLYIQFADSVAELHNTKKLSNSLPKDLSGLNVLTICCNALEVASRLLSTDDGANGLLPNINLHNLRELQLIMLRMEASNLADLYVFFKTFQCPNLERLFVQLPASSYKPMEGGSIDEVREEPPEDDLDNLLMVKVMNFNWRRSEVQLVSFLLRKASSLRKLLIVSPNVTPPDLPCVEADLLLLKAALANGKIILSESDDITTQPYHSAF</sequence>
<dbReference type="PANTHER" id="PTHR34145:SF65">
    <property type="entry name" value="FBD DOMAIN-CONTAINING PROTEIN"/>
    <property type="match status" value="1"/>
</dbReference>
<evidence type="ECO:0000313" key="2">
    <source>
        <dbReference type="EMBL" id="KAG2602728.1"/>
    </source>
</evidence>
<dbReference type="Gene3D" id="3.80.10.10">
    <property type="entry name" value="Ribonuclease Inhibitor"/>
    <property type="match status" value="1"/>
</dbReference>
<dbReference type="EMBL" id="CM029045">
    <property type="protein sequence ID" value="KAG2602728.1"/>
    <property type="molecule type" value="Genomic_DNA"/>
</dbReference>